<dbReference type="InterPro" id="IPR032675">
    <property type="entry name" value="LRR_dom_sf"/>
</dbReference>
<dbReference type="AlphaFoldDB" id="Q224W6"/>
<dbReference type="InParanoid" id="Q224W6"/>
<proteinExistence type="predicted"/>
<dbReference type="HOGENOM" id="CLU_2066194_0_0_1"/>
<dbReference type="RefSeq" id="XP_001028496.2">
    <property type="nucleotide sequence ID" value="XM_001028496.2"/>
</dbReference>
<keyword evidence="2" id="KW-1185">Reference proteome</keyword>
<dbReference type="GeneID" id="7828407"/>
<name>Q224W6_TETTS</name>
<dbReference type="EMBL" id="GG662960">
    <property type="protein sequence ID" value="EAR80833.2"/>
    <property type="molecule type" value="Genomic_DNA"/>
</dbReference>
<protein>
    <recommendedName>
        <fullName evidence="3">Kinase domain protein</fullName>
    </recommendedName>
</protein>
<dbReference type="Proteomes" id="UP000009168">
    <property type="component" value="Unassembled WGS sequence"/>
</dbReference>
<organism evidence="1 2">
    <name type="scientific">Tetrahymena thermophila (strain SB210)</name>
    <dbReference type="NCBI Taxonomy" id="312017"/>
    <lineage>
        <taxon>Eukaryota</taxon>
        <taxon>Sar</taxon>
        <taxon>Alveolata</taxon>
        <taxon>Ciliophora</taxon>
        <taxon>Intramacronucleata</taxon>
        <taxon>Oligohymenophorea</taxon>
        <taxon>Hymenostomatida</taxon>
        <taxon>Tetrahymenina</taxon>
        <taxon>Tetrahymenidae</taxon>
        <taxon>Tetrahymena</taxon>
    </lineage>
</organism>
<gene>
    <name evidence="1" type="ORF">TTHERM_02357030</name>
</gene>
<dbReference type="KEGG" id="tet:TTHERM_02357030"/>
<accession>Q224W6</accession>
<evidence type="ECO:0000313" key="2">
    <source>
        <dbReference type="Proteomes" id="UP000009168"/>
    </source>
</evidence>
<evidence type="ECO:0008006" key="3">
    <source>
        <dbReference type="Google" id="ProtNLM"/>
    </source>
</evidence>
<sequence length="211" mass="24279">MKKVINDYSPAYKEKLLVPLYFGKKGDNYLEIIDQLKINSNQKLVVLKWIDQAHWESDIFYQDKHFSSNLNLEEARSEMIDVEQMQFSIFLWQDGEYEDKVKRKIEQDIYRYLNLIPDCVQFLLPQRFSSDTLYITQNISDWLNQICDESTSGLCSGLANCINLQNLSLELIGNQIGDKGASGLGSGLANCINLSNLALDLRQNQFICFGL</sequence>
<dbReference type="SUPFAM" id="SSF52047">
    <property type="entry name" value="RNI-like"/>
    <property type="match status" value="1"/>
</dbReference>
<reference evidence="2" key="1">
    <citation type="journal article" date="2006" name="PLoS Biol.">
        <title>Macronuclear genome sequence of the ciliate Tetrahymena thermophila, a model eukaryote.</title>
        <authorList>
            <person name="Eisen J.A."/>
            <person name="Coyne R.S."/>
            <person name="Wu M."/>
            <person name="Wu D."/>
            <person name="Thiagarajan M."/>
            <person name="Wortman J.R."/>
            <person name="Badger J.H."/>
            <person name="Ren Q."/>
            <person name="Amedeo P."/>
            <person name="Jones K.M."/>
            <person name="Tallon L.J."/>
            <person name="Delcher A.L."/>
            <person name="Salzberg S.L."/>
            <person name="Silva J.C."/>
            <person name="Haas B.J."/>
            <person name="Majoros W.H."/>
            <person name="Farzad M."/>
            <person name="Carlton J.M."/>
            <person name="Smith R.K. Jr."/>
            <person name="Garg J."/>
            <person name="Pearlman R.E."/>
            <person name="Karrer K.M."/>
            <person name="Sun L."/>
            <person name="Manning G."/>
            <person name="Elde N.C."/>
            <person name="Turkewitz A.P."/>
            <person name="Asai D.J."/>
            <person name="Wilkes D.E."/>
            <person name="Wang Y."/>
            <person name="Cai H."/>
            <person name="Collins K."/>
            <person name="Stewart B.A."/>
            <person name="Lee S.R."/>
            <person name="Wilamowska K."/>
            <person name="Weinberg Z."/>
            <person name="Ruzzo W.L."/>
            <person name="Wloga D."/>
            <person name="Gaertig J."/>
            <person name="Frankel J."/>
            <person name="Tsao C.-C."/>
            <person name="Gorovsky M.A."/>
            <person name="Keeling P.J."/>
            <person name="Waller R.F."/>
            <person name="Patron N.J."/>
            <person name="Cherry J.M."/>
            <person name="Stover N.A."/>
            <person name="Krieger C.J."/>
            <person name="del Toro C."/>
            <person name="Ryder H.F."/>
            <person name="Williamson S.C."/>
            <person name="Barbeau R.A."/>
            <person name="Hamilton E.P."/>
            <person name="Orias E."/>
        </authorList>
    </citation>
    <scope>NUCLEOTIDE SEQUENCE [LARGE SCALE GENOMIC DNA]</scope>
    <source>
        <strain evidence="2">SB210</strain>
    </source>
</reference>
<evidence type="ECO:0000313" key="1">
    <source>
        <dbReference type="EMBL" id="EAR80833.2"/>
    </source>
</evidence>
<dbReference type="Gene3D" id="3.80.10.10">
    <property type="entry name" value="Ribonuclease Inhibitor"/>
    <property type="match status" value="1"/>
</dbReference>